<dbReference type="CDD" id="cd00229">
    <property type="entry name" value="SGNH_hydrolase"/>
    <property type="match status" value="1"/>
</dbReference>
<reference evidence="1" key="1">
    <citation type="submission" date="2023-10" db="EMBL/GenBank/DDBJ databases">
        <authorList>
            <person name="Chen Y."/>
            <person name="Shah S."/>
            <person name="Dougan E. K."/>
            <person name="Thang M."/>
            <person name="Chan C."/>
        </authorList>
    </citation>
    <scope>NUCLEOTIDE SEQUENCE [LARGE SCALE GENOMIC DNA]</scope>
</reference>
<protein>
    <recommendedName>
        <fullName evidence="3">SGNH hydrolase-type esterase domain-containing protein</fullName>
    </recommendedName>
</protein>
<organism evidence="1 2">
    <name type="scientific">Prorocentrum cordatum</name>
    <dbReference type="NCBI Taxonomy" id="2364126"/>
    <lineage>
        <taxon>Eukaryota</taxon>
        <taxon>Sar</taxon>
        <taxon>Alveolata</taxon>
        <taxon>Dinophyceae</taxon>
        <taxon>Prorocentrales</taxon>
        <taxon>Prorocentraceae</taxon>
        <taxon>Prorocentrum</taxon>
    </lineage>
</organism>
<dbReference type="Proteomes" id="UP001189429">
    <property type="component" value="Unassembled WGS sequence"/>
</dbReference>
<dbReference type="Gene3D" id="3.40.50.1110">
    <property type="entry name" value="SGNH hydrolase"/>
    <property type="match status" value="1"/>
</dbReference>
<dbReference type="InterPro" id="IPR036514">
    <property type="entry name" value="SGNH_hydro_sf"/>
</dbReference>
<accession>A0ABN9RVH3</accession>
<gene>
    <name evidence="1" type="ORF">PCOR1329_LOCUS24089</name>
</gene>
<keyword evidence="2" id="KW-1185">Reference proteome</keyword>
<proteinExistence type="predicted"/>
<sequence>MLGLNDAYHLGWAREEYERDYLKMVQEILRLHSNATIFVAVPPQGAYAFHHDKVRGGDGALKLTRRSLAHAVEKVRSEAHLETPAINFFDAFAWAAGLKPNVVVKHPGPSISADELYLEDGVHPSAVGYGAMAAAAAAAISKDAMSPRSFCLRCESSAHPDLCKAFCNKTGEAAS</sequence>
<comment type="caution">
    <text evidence="1">The sequence shown here is derived from an EMBL/GenBank/DDBJ whole genome shotgun (WGS) entry which is preliminary data.</text>
</comment>
<evidence type="ECO:0008006" key="3">
    <source>
        <dbReference type="Google" id="ProtNLM"/>
    </source>
</evidence>
<dbReference type="EMBL" id="CAUYUJ010008239">
    <property type="protein sequence ID" value="CAK0823338.1"/>
    <property type="molecule type" value="Genomic_DNA"/>
</dbReference>
<evidence type="ECO:0000313" key="1">
    <source>
        <dbReference type="EMBL" id="CAK0823338.1"/>
    </source>
</evidence>
<evidence type="ECO:0000313" key="2">
    <source>
        <dbReference type="Proteomes" id="UP001189429"/>
    </source>
</evidence>
<dbReference type="SUPFAM" id="SSF52266">
    <property type="entry name" value="SGNH hydrolase"/>
    <property type="match status" value="1"/>
</dbReference>
<name>A0ABN9RVH3_9DINO</name>